<dbReference type="AlphaFoldDB" id="A0A1I0Y5R3"/>
<proteinExistence type="predicted"/>
<evidence type="ECO:0000313" key="2">
    <source>
        <dbReference type="Proteomes" id="UP000198796"/>
    </source>
</evidence>
<accession>A0A1I0Y5R3</accession>
<dbReference type="EMBL" id="FOJU01000004">
    <property type="protein sequence ID" value="SFB07493.1"/>
    <property type="molecule type" value="Genomic_DNA"/>
</dbReference>
<gene>
    <name evidence="1" type="ORF">SAMN05421688_2760</name>
</gene>
<organism evidence="1 2">
    <name type="scientific">Poseidonocella pacifica</name>
    <dbReference type="NCBI Taxonomy" id="871651"/>
    <lineage>
        <taxon>Bacteria</taxon>
        <taxon>Pseudomonadati</taxon>
        <taxon>Pseudomonadota</taxon>
        <taxon>Alphaproteobacteria</taxon>
        <taxon>Rhodobacterales</taxon>
        <taxon>Roseobacteraceae</taxon>
        <taxon>Poseidonocella</taxon>
    </lineage>
</organism>
<keyword evidence="2" id="KW-1185">Reference proteome</keyword>
<reference evidence="1 2" key="1">
    <citation type="submission" date="2016-10" db="EMBL/GenBank/DDBJ databases">
        <authorList>
            <person name="de Groot N.N."/>
        </authorList>
    </citation>
    <scope>NUCLEOTIDE SEQUENCE [LARGE SCALE GENOMIC DNA]</scope>
    <source>
        <strain evidence="1 2">DSM 29316</strain>
    </source>
</reference>
<name>A0A1I0Y5R3_9RHOB</name>
<sequence>MGDRVFLPREVEEELAASRAKASKARPRLRVEAGTVRVPVREIWDDGFSVDREAAARLPGHVDFFDGDRFLRHCLIVATGEDAGRVHFAFKWRSDALGAPPLDYVTDRVTPAGFLPAPE</sequence>
<dbReference type="Proteomes" id="UP000198796">
    <property type="component" value="Unassembled WGS sequence"/>
</dbReference>
<dbReference type="STRING" id="871651.SAMN05421688_2760"/>
<protein>
    <submittedName>
        <fullName evidence="1">Uncharacterized protein</fullName>
    </submittedName>
</protein>
<evidence type="ECO:0000313" key="1">
    <source>
        <dbReference type="EMBL" id="SFB07493.1"/>
    </source>
</evidence>